<feature type="non-terminal residue" evidence="3">
    <location>
        <position position="1"/>
    </location>
</feature>
<dbReference type="PROSITE" id="PS50828">
    <property type="entry name" value="SMR"/>
    <property type="match status" value="1"/>
</dbReference>
<dbReference type="InterPro" id="IPR053020">
    <property type="entry name" value="Smr_domain_protein"/>
</dbReference>
<name>J0D1F4_AURST</name>
<dbReference type="InParanoid" id="J0D1F4"/>
<reference evidence="4" key="1">
    <citation type="journal article" date="2012" name="Science">
        <title>The Paleozoic origin of enzymatic lignin decomposition reconstructed from 31 fungal genomes.</title>
        <authorList>
            <person name="Floudas D."/>
            <person name="Binder M."/>
            <person name="Riley R."/>
            <person name="Barry K."/>
            <person name="Blanchette R.A."/>
            <person name="Henrissat B."/>
            <person name="Martinez A.T."/>
            <person name="Otillar R."/>
            <person name="Spatafora J.W."/>
            <person name="Yadav J.S."/>
            <person name="Aerts A."/>
            <person name="Benoit I."/>
            <person name="Boyd A."/>
            <person name="Carlson A."/>
            <person name="Copeland A."/>
            <person name="Coutinho P.M."/>
            <person name="de Vries R.P."/>
            <person name="Ferreira P."/>
            <person name="Findley K."/>
            <person name="Foster B."/>
            <person name="Gaskell J."/>
            <person name="Glotzer D."/>
            <person name="Gorecki P."/>
            <person name="Heitman J."/>
            <person name="Hesse C."/>
            <person name="Hori C."/>
            <person name="Igarashi K."/>
            <person name="Jurgens J.A."/>
            <person name="Kallen N."/>
            <person name="Kersten P."/>
            <person name="Kohler A."/>
            <person name="Kuees U."/>
            <person name="Kumar T.K.A."/>
            <person name="Kuo A."/>
            <person name="LaButti K."/>
            <person name="Larrondo L.F."/>
            <person name="Lindquist E."/>
            <person name="Ling A."/>
            <person name="Lombard V."/>
            <person name="Lucas S."/>
            <person name="Lundell T."/>
            <person name="Martin R."/>
            <person name="McLaughlin D.J."/>
            <person name="Morgenstern I."/>
            <person name="Morin E."/>
            <person name="Murat C."/>
            <person name="Nagy L.G."/>
            <person name="Nolan M."/>
            <person name="Ohm R.A."/>
            <person name="Patyshakuliyeva A."/>
            <person name="Rokas A."/>
            <person name="Ruiz-Duenas F.J."/>
            <person name="Sabat G."/>
            <person name="Salamov A."/>
            <person name="Samejima M."/>
            <person name="Schmutz J."/>
            <person name="Slot J.C."/>
            <person name="St John F."/>
            <person name="Stenlid J."/>
            <person name="Sun H."/>
            <person name="Sun S."/>
            <person name="Syed K."/>
            <person name="Tsang A."/>
            <person name="Wiebenga A."/>
            <person name="Young D."/>
            <person name="Pisabarro A."/>
            <person name="Eastwood D.C."/>
            <person name="Martin F."/>
            <person name="Cullen D."/>
            <person name="Grigoriev I.V."/>
            <person name="Hibbett D.S."/>
        </authorList>
    </citation>
    <scope>NUCLEOTIDE SEQUENCE [LARGE SCALE GENOMIC DNA]</scope>
    <source>
        <strain evidence="4">TFB10046</strain>
    </source>
</reference>
<feature type="domain" description="Smr" evidence="2">
    <location>
        <begin position="33"/>
        <end position="90"/>
    </location>
</feature>
<accession>J0D1F4</accession>
<dbReference type="EMBL" id="JH687812">
    <property type="protein sequence ID" value="EJD39589.1"/>
    <property type="molecule type" value="Genomic_DNA"/>
</dbReference>
<evidence type="ECO:0000313" key="3">
    <source>
        <dbReference type="EMBL" id="EJD39589.1"/>
    </source>
</evidence>
<dbReference type="Pfam" id="PF01713">
    <property type="entry name" value="Smr"/>
    <property type="match status" value="1"/>
</dbReference>
<organism evidence="3 4">
    <name type="scientific">Auricularia subglabra (strain TFB-10046 / SS5)</name>
    <name type="common">White-rot fungus</name>
    <name type="synonym">Auricularia delicata (strain TFB10046)</name>
    <dbReference type="NCBI Taxonomy" id="717982"/>
    <lineage>
        <taxon>Eukaryota</taxon>
        <taxon>Fungi</taxon>
        <taxon>Dikarya</taxon>
        <taxon>Basidiomycota</taxon>
        <taxon>Agaricomycotina</taxon>
        <taxon>Agaricomycetes</taxon>
        <taxon>Auriculariales</taxon>
        <taxon>Auriculariaceae</taxon>
        <taxon>Auricularia</taxon>
    </lineage>
</organism>
<sequence>ERARHHENWLELGRKSRLLAFIKNNKGLPKDEVDLHGLYVGEAINHVDLAIQYAGEDGDRKIQLIVGQGKHSKDGKSKLRPAVESHLKEK</sequence>
<dbReference type="PANTHER" id="PTHR47417:SF1">
    <property type="entry name" value="SMR DOMAIN-CONTAINING PROTEIN YPL199C"/>
    <property type="match status" value="1"/>
</dbReference>
<dbReference type="SUPFAM" id="SSF160443">
    <property type="entry name" value="SMR domain-like"/>
    <property type="match status" value="1"/>
</dbReference>
<dbReference type="InterPro" id="IPR002625">
    <property type="entry name" value="Smr_dom"/>
</dbReference>
<dbReference type="Gene3D" id="3.30.1370.110">
    <property type="match status" value="1"/>
</dbReference>
<keyword evidence="4" id="KW-1185">Reference proteome</keyword>
<dbReference type="PANTHER" id="PTHR47417">
    <property type="entry name" value="SMR DOMAIN-CONTAINING PROTEIN YPL199C"/>
    <property type="match status" value="1"/>
</dbReference>
<gene>
    <name evidence="3" type="ORF">AURDEDRAFT_31954</name>
</gene>
<feature type="compositionally biased region" description="Basic and acidic residues" evidence="1">
    <location>
        <begin position="71"/>
        <end position="90"/>
    </location>
</feature>
<feature type="region of interest" description="Disordered" evidence="1">
    <location>
        <begin position="67"/>
        <end position="90"/>
    </location>
</feature>
<feature type="non-terminal residue" evidence="3">
    <location>
        <position position="90"/>
    </location>
</feature>
<evidence type="ECO:0000256" key="1">
    <source>
        <dbReference type="SAM" id="MobiDB-lite"/>
    </source>
</evidence>
<dbReference type="OrthoDB" id="3231855at2759"/>
<dbReference type="Proteomes" id="UP000006514">
    <property type="component" value="Unassembled WGS sequence"/>
</dbReference>
<dbReference type="AlphaFoldDB" id="J0D1F4"/>
<dbReference type="SMART" id="SM00463">
    <property type="entry name" value="SMR"/>
    <property type="match status" value="1"/>
</dbReference>
<evidence type="ECO:0000313" key="4">
    <source>
        <dbReference type="Proteomes" id="UP000006514"/>
    </source>
</evidence>
<evidence type="ECO:0000259" key="2">
    <source>
        <dbReference type="PROSITE" id="PS50828"/>
    </source>
</evidence>
<dbReference type="InterPro" id="IPR036063">
    <property type="entry name" value="Smr_dom_sf"/>
</dbReference>
<protein>
    <recommendedName>
        <fullName evidence="2">Smr domain-containing protein</fullName>
    </recommendedName>
</protein>
<proteinExistence type="predicted"/>
<dbReference type="KEGG" id="adl:AURDEDRAFT_31954"/>